<feature type="domain" description="Sulphate adenylyltransferase catalytic" evidence="5">
    <location>
        <begin position="15"/>
        <end position="128"/>
    </location>
</feature>
<keyword evidence="7" id="KW-1185">Reference proteome</keyword>
<evidence type="ECO:0000313" key="7">
    <source>
        <dbReference type="Proteomes" id="UP000386466"/>
    </source>
</evidence>
<dbReference type="EMBL" id="CAAGRJ010010523">
    <property type="protein sequence ID" value="VFV27848.1"/>
    <property type="molecule type" value="Genomic_DNA"/>
</dbReference>
<proteinExistence type="predicted"/>
<dbReference type="InterPro" id="IPR014729">
    <property type="entry name" value="Rossmann-like_a/b/a_fold"/>
</dbReference>
<organism evidence="6 7">
    <name type="scientific">Lynx pardinus</name>
    <name type="common">Iberian lynx</name>
    <name type="synonym">Felis pardina</name>
    <dbReference type="NCBI Taxonomy" id="191816"/>
    <lineage>
        <taxon>Eukaryota</taxon>
        <taxon>Metazoa</taxon>
        <taxon>Chordata</taxon>
        <taxon>Craniata</taxon>
        <taxon>Vertebrata</taxon>
        <taxon>Euteleostomi</taxon>
        <taxon>Mammalia</taxon>
        <taxon>Eutheria</taxon>
        <taxon>Laurasiatheria</taxon>
        <taxon>Carnivora</taxon>
        <taxon>Feliformia</taxon>
        <taxon>Felidae</taxon>
        <taxon>Felinae</taxon>
        <taxon>Lynx</taxon>
    </lineage>
</organism>
<comment type="pathway">
    <text evidence="1">Sulfur metabolism.</text>
</comment>
<evidence type="ECO:0000256" key="2">
    <source>
        <dbReference type="ARBA" id="ARBA00022679"/>
    </source>
</evidence>
<dbReference type="Proteomes" id="UP000386466">
    <property type="component" value="Unassembled WGS sequence"/>
</dbReference>
<evidence type="ECO:0000256" key="4">
    <source>
        <dbReference type="ARBA" id="ARBA00022840"/>
    </source>
</evidence>
<protein>
    <submittedName>
        <fullName evidence="6">Bifunctional 3-phosphoadenosine</fullName>
    </submittedName>
</protein>
<dbReference type="GO" id="GO:0004020">
    <property type="term" value="F:adenylylsulfate kinase activity"/>
    <property type="evidence" value="ECO:0007669"/>
    <property type="project" value="TreeGrafter"/>
</dbReference>
<dbReference type="Pfam" id="PF01747">
    <property type="entry name" value="ATP-sulfurylase"/>
    <property type="match status" value="1"/>
</dbReference>
<dbReference type="PANTHER" id="PTHR11055:SF17">
    <property type="entry name" value="BIFUNCTIONAL 3'-PHOSPHOADENOSINE 5'-PHOSPHOSULFATE SYNTHASE 1"/>
    <property type="match status" value="1"/>
</dbReference>
<dbReference type="GO" id="GO:0000103">
    <property type="term" value="P:sulfate assimilation"/>
    <property type="evidence" value="ECO:0007669"/>
    <property type="project" value="TreeGrafter"/>
</dbReference>
<dbReference type="SUPFAM" id="SSF52374">
    <property type="entry name" value="Nucleotidylyl transferase"/>
    <property type="match status" value="1"/>
</dbReference>
<dbReference type="GO" id="GO:0005524">
    <property type="term" value="F:ATP binding"/>
    <property type="evidence" value="ECO:0007669"/>
    <property type="project" value="UniProtKB-KW"/>
</dbReference>
<dbReference type="GO" id="GO:0004781">
    <property type="term" value="F:sulfate adenylyltransferase (ATP) activity"/>
    <property type="evidence" value="ECO:0007669"/>
    <property type="project" value="InterPro"/>
</dbReference>
<dbReference type="AlphaFoldDB" id="A0A485N7A6"/>
<keyword evidence="3" id="KW-0547">Nucleotide-binding</keyword>
<dbReference type="InterPro" id="IPR024951">
    <property type="entry name" value="Sulfurylase_cat_dom"/>
</dbReference>
<evidence type="ECO:0000313" key="6">
    <source>
        <dbReference type="EMBL" id="VFV27848.1"/>
    </source>
</evidence>
<name>A0A485N7A6_LYNPA</name>
<dbReference type="PANTHER" id="PTHR11055">
    <property type="entry name" value="BIFUNCTIONAL 3'-PHOSPHOADENOSINE 5'-PHOSPHOSULFATE SYNTHASE"/>
    <property type="match status" value="1"/>
</dbReference>
<sequence length="128" mass="14385">MQDTYKQLPESGYRHSVLLLHPLGAWTKDNDAPLMCMKQHHSVLEEGVPYPETTVVAIFPPPTMCPEPPGIQWHCRAWMVAGDKFNIVGQEPADISHSETGKNLYETTHSTKVLTMTPGLMTLERVPF</sequence>
<accession>A0A485N7A6</accession>
<keyword evidence="2" id="KW-0808">Transferase</keyword>
<evidence type="ECO:0000256" key="1">
    <source>
        <dbReference type="ARBA" id="ARBA00004678"/>
    </source>
</evidence>
<dbReference type="Gene3D" id="3.40.50.620">
    <property type="entry name" value="HUPs"/>
    <property type="match status" value="1"/>
</dbReference>
<gene>
    <name evidence="6" type="ORF">LYPA_23C017935</name>
</gene>
<evidence type="ECO:0000256" key="3">
    <source>
        <dbReference type="ARBA" id="ARBA00022741"/>
    </source>
</evidence>
<reference evidence="6 7" key="1">
    <citation type="submission" date="2019-01" db="EMBL/GenBank/DDBJ databases">
        <authorList>
            <person name="Alioto T."/>
            <person name="Alioto T."/>
        </authorList>
    </citation>
    <scope>NUCLEOTIDE SEQUENCE [LARGE SCALE GENOMIC DNA]</scope>
</reference>
<evidence type="ECO:0000259" key="5">
    <source>
        <dbReference type="Pfam" id="PF01747"/>
    </source>
</evidence>
<dbReference type="GO" id="GO:0050428">
    <property type="term" value="P:3'-phosphoadenosine 5'-phosphosulfate biosynthetic process"/>
    <property type="evidence" value="ECO:0007669"/>
    <property type="project" value="TreeGrafter"/>
</dbReference>
<keyword evidence="4" id="KW-0067">ATP-binding</keyword>